<reference evidence="1" key="1">
    <citation type="submission" date="2020-08" db="EMBL/GenBank/DDBJ databases">
        <title>Multicomponent nature underlies the extraordinary mechanical properties of spider dragline silk.</title>
        <authorList>
            <person name="Kono N."/>
            <person name="Nakamura H."/>
            <person name="Mori M."/>
            <person name="Yoshida Y."/>
            <person name="Ohtoshi R."/>
            <person name="Malay A.D."/>
            <person name="Moran D.A.P."/>
            <person name="Tomita M."/>
            <person name="Numata K."/>
            <person name="Arakawa K."/>
        </authorList>
    </citation>
    <scope>NUCLEOTIDE SEQUENCE</scope>
</reference>
<dbReference type="EMBL" id="BMAU01021052">
    <property type="protein sequence ID" value="GFX88466.1"/>
    <property type="molecule type" value="Genomic_DNA"/>
</dbReference>
<organism evidence="1 2">
    <name type="scientific">Trichonephila clavipes</name>
    <name type="common">Golden silk orbweaver</name>
    <name type="synonym">Nephila clavipes</name>
    <dbReference type="NCBI Taxonomy" id="2585209"/>
    <lineage>
        <taxon>Eukaryota</taxon>
        <taxon>Metazoa</taxon>
        <taxon>Ecdysozoa</taxon>
        <taxon>Arthropoda</taxon>
        <taxon>Chelicerata</taxon>
        <taxon>Arachnida</taxon>
        <taxon>Araneae</taxon>
        <taxon>Araneomorphae</taxon>
        <taxon>Entelegynae</taxon>
        <taxon>Araneoidea</taxon>
        <taxon>Nephilidae</taxon>
        <taxon>Trichonephila</taxon>
    </lineage>
</organism>
<dbReference type="AlphaFoldDB" id="A0A8X6R4W6"/>
<sequence>MVVGVRISRASMSRTSNLVSVSKTKGYDRSAIFTSRTVSDDNNLAECAVRMSPKHAGLDLGQEKVPASPFVILFRLQESSPENEL</sequence>
<keyword evidence="2" id="KW-1185">Reference proteome</keyword>
<proteinExistence type="predicted"/>
<evidence type="ECO:0000313" key="2">
    <source>
        <dbReference type="Proteomes" id="UP000887159"/>
    </source>
</evidence>
<protein>
    <submittedName>
        <fullName evidence="1">Uncharacterized protein</fullName>
    </submittedName>
</protein>
<accession>A0A8X6R4W6</accession>
<comment type="caution">
    <text evidence="1">The sequence shown here is derived from an EMBL/GenBank/DDBJ whole genome shotgun (WGS) entry which is preliminary data.</text>
</comment>
<gene>
    <name evidence="1" type="ORF">TNCV_2279341</name>
</gene>
<evidence type="ECO:0000313" key="1">
    <source>
        <dbReference type="EMBL" id="GFX88466.1"/>
    </source>
</evidence>
<name>A0A8X6R4W6_TRICX</name>
<dbReference type="Proteomes" id="UP000887159">
    <property type="component" value="Unassembled WGS sequence"/>
</dbReference>